<dbReference type="GO" id="GO:0016020">
    <property type="term" value="C:membrane"/>
    <property type="evidence" value="ECO:0007669"/>
    <property type="project" value="UniProtKB-SubCell"/>
</dbReference>
<keyword evidence="1" id="KW-0472">Membrane</keyword>
<name>A0AAW0SPX9_SCYPA</name>
<feature type="transmembrane region" description="Helical" evidence="1">
    <location>
        <begin position="85"/>
        <end position="111"/>
    </location>
</feature>
<feature type="transmembrane region" description="Helical" evidence="1">
    <location>
        <begin position="15"/>
        <end position="38"/>
    </location>
</feature>
<dbReference type="EMBL" id="JARAKH010000047">
    <property type="protein sequence ID" value="KAK8377168.1"/>
    <property type="molecule type" value="Genomic_DNA"/>
</dbReference>
<dbReference type="PANTHER" id="PTHR31622">
    <property type="entry name" value="TRANSMEMBRANE PROTEIN 218"/>
    <property type="match status" value="1"/>
</dbReference>
<keyword evidence="1" id="KW-1133">Transmembrane helix</keyword>
<comment type="caution">
    <text evidence="2">The sequence shown here is derived from an EMBL/GenBank/DDBJ whole genome shotgun (WGS) entry which is preliminary data.</text>
</comment>
<protein>
    <recommendedName>
        <fullName evidence="4">Transmembrane protein 218</fullName>
    </recommendedName>
</protein>
<reference evidence="2 3" key="1">
    <citation type="submission" date="2023-03" db="EMBL/GenBank/DDBJ databases">
        <title>High-quality genome of Scylla paramamosain provides insights in environmental adaptation.</title>
        <authorList>
            <person name="Zhang L."/>
        </authorList>
    </citation>
    <scope>NUCLEOTIDE SEQUENCE [LARGE SCALE GENOMIC DNA]</scope>
    <source>
        <strain evidence="2">LZ_2023a</strain>
        <tissue evidence="2">Muscle</tissue>
    </source>
</reference>
<dbReference type="Proteomes" id="UP001487740">
    <property type="component" value="Unassembled WGS sequence"/>
</dbReference>
<dbReference type="PANTHER" id="PTHR31622:SF1">
    <property type="entry name" value="TRANSMEMBRANE PROTEIN 218"/>
    <property type="match status" value="1"/>
</dbReference>
<evidence type="ECO:0000313" key="2">
    <source>
        <dbReference type="EMBL" id="KAK8377168.1"/>
    </source>
</evidence>
<sequence length="124" mass="12968">MKFLVHDVPCGNNMLVLGVGAGVIVLAVVWVVAGVVLLACAHRSLVAAAGIALMATVLSLALLLLPQHSNPHQPVVENVATDQLFIPRVVILLLLALSSLAGLGAVVVHWTDPILARPLKKIKL</sequence>
<dbReference type="GO" id="GO:0005929">
    <property type="term" value="C:cilium"/>
    <property type="evidence" value="ECO:0007669"/>
    <property type="project" value="UniProtKB-SubCell"/>
</dbReference>
<feature type="transmembrane region" description="Helical" evidence="1">
    <location>
        <begin position="45"/>
        <end position="65"/>
    </location>
</feature>
<keyword evidence="3" id="KW-1185">Reference proteome</keyword>
<keyword evidence="1" id="KW-0812">Transmembrane</keyword>
<dbReference type="InterPro" id="IPR026771">
    <property type="entry name" value="Tmem218"/>
</dbReference>
<proteinExistence type="predicted"/>
<evidence type="ECO:0000313" key="3">
    <source>
        <dbReference type="Proteomes" id="UP001487740"/>
    </source>
</evidence>
<accession>A0AAW0SPX9</accession>
<evidence type="ECO:0008006" key="4">
    <source>
        <dbReference type="Google" id="ProtNLM"/>
    </source>
</evidence>
<gene>
    <name evidence="2" type="ORF">O3P69_013662</name>
</gene>
<evidence type="ECO:0000256" key="1">
    <source>
        <dbReference type="SAM" id="Phobius"/>
    </source>
</evidence>
<dbReference type="AlphaFoldDB" id="A0AAW0SPX9"/>
<organism evidence="2 3">
    <name type="scientific">Scylla paramamosain</name>
    <name type="common">Mud crab</name>
    <dbReference type="NCBI Taxonomy" id="85552"/>
    <lineage>
        <taxon>Eukaryota</taxon>
        <taxon>Metazoa</taxon>
        <taxon>Ecdysozoa</taxon>
        <taxon>Arthropoda</taxon>
        <taxon>Crustacea</taxon>
        <taxon>Multicrustacea</taxon>
        <taxon>Malacostraca</taxon>
        <taxon>Eumalacostraca</taxon>
        <taxon>Eucarida</taxon>
        <taxon>Decapoda</taxon>
        <taxon>Pleocyemata</taxon>
        <taxon>Brachyura</taxon>
        <taxon>Eubrachyura</taxon>
        <taxon>Portunoidea</taxon>
        <taxon>Portunidae</taxon>
        <taxon>Portuninae</taxon>
        <taxon>Scylla</taxon>
    </lineage>
</organism>